<dbReference type="InterPro" id="IPR058240">
    <property type="entry name" value="rSAM_sf"/>
</dbReference>
<name>X1PGE2_9ZZZZ</name>
<sequence length="150" mass="16928">MSELCAIATSSEDYVSISLDAGSPESHMITKNLRKNWFDEIIAGVKLLCQIRGGRNFPAVRFSYIMNEHNASHDELANIVKVARDIGVNSVRFSVPYDLYGKPFEQVREYKKSVEIPFNAVVRARLDGLLSKPGDKPFIFYIPPACQTWT</sequence>
<evidence type="ECO:0000313" key="1">
    <source>
        <dbReference type="EMBL" id="GAI29949.1"/>
    </source>
</evidence>
<gene>
    <name evidence="1" type="ORF">S06H3_30582</name>
</gene>
<dbReference type="SUPFAM" id="SSF102114">
    <property type="entry name" value="Radical SAM enzymes"/>
    <property type="match status" value="1"/>
</dbReference>
<dbReference type="Gene3D" id="3.20.20.70">
    <property type="entry name" value="Aldolase class I"/>
    <property type="match status" value="1"/>
</dbReference>
<proteinExistence type="predicted"/>
<accession>X1PGE2</accession>
<organism evidence="1">
    <name type="scientific">marine sediment metagenome</name>
    <dbReference type="NCBI Taxonomy" id="412755"/>
    <lineage>
        <taxon>unclassified sequences</taxon>
        <taxon>metagenomes</taxon>
        <taxon>ecological metagenomes</taxon>
    </lineage>
</organism>
<dbReference type="EMBL" id="BARV01018016">
    <property type="protein sequence ID" value="GAI29949.1"/>
    <property type="molecule type" value="Genomic_DNA"/>
</dbReference>
<dbReference type="AlphaFoldDB" id="X1PGE2"/>
<evidence type="ECO:0008006" key="2">
    <source>
        <dbReference type="Google" id="ProtNLM"/>
    </source>
</evidence>
<protein>
    <recommendedName>
        <fullName evidence="2">Radical SAM core domain-containing protein</fullName>
    </recommendedName>
</protein>
<reference evidence="1" key="1">
    <citation type="journal article" date="2014" name="Front. Microbiol.">
        <title>High frequency of phylogenetically diverse reductive dehalogenase-homologous genes in deep subseafloor sedimentary metagenomes.</title>
        <authorList>
            <person name="Kawai M."/>
            <person name="Futagami T."/>
            <person name="Toyoda A."/>
            <person name="Takaki Y."/>
            <person name="Nishi S."/>
            <person name="Hori S."/>
            <person name="Arai W."/>
            <person name="Tsubouchi T."/>
            <person name="Morono Y."/>
            <person name="Uchiyama I."/>
            <person name="Ito T."/>
            <person name="Fujiyama A."/>
            <person name="Inagaki F."/>
            <person name="Takami H."/>
        </authorList>
    </citation>
    <scope>NUCLEOTIDE SEQUENCE</scope>
    <source>
        <strain evidence="1">Expedition CK06-06</strain>
    </source>
</reference>
<feature type="non-terminal residue" evidence="1">
    <location>
        <position position="150"/>
    </location>
</feature>
<comment type="caution">
    <text evidence="1">The sequence shown here is derived from an EMBL/GenBank/DDBJ whole genome shotgun (WGS) entry which is preliminary data.</text>
</comment>
<dbReference type="InterPro" id="IPR013785">
    <property type="entry name" value="Aldolase_TIM"/>
</dbReference>